<keyword evidence="6" id="KW-0508">mRNA splicing</keyword>
<evidence type="ECO:0000256" key="4">
    <source>
        <dbReference type="ARBA" id="ARBA00022833"/>
    </source>
</evidence>
<keyword evidence="2 5" id="KW-0479">Metal-binding</keyword>
<evidence type="ECO:0000256" key="7">
    <source>
        <dbReference type="SAM" id="MobiDB-lite"/>
    </source>
</evidence>
<comment type="subunit">
    <text evidence="6">Associated with the spliceosome.</text>
</comment>
<proteinExistence type="inferred from homology"/>
<dbReference type="GO" id="GO:0006397">
    <property type="term" value="P:mRNA processing"/>
    <property type="evidence" value="ECO:0007669"/>
    <property type="project" value="UniProtKB-KW"/>
</dbReference>
<dbReference type="CDD" id="cd16539">
    <property type="entry name" value="RING-HC_RNF113A_B"/>
    <property type="match status" value="1"/>
</dbReference>
<dbReference type="GO" id="GO:0003677">
    <property type="term" value="F:DNA binding"/>
    <property type="evidence" value="ECO:0007669"/>
    <property type="project" value="UniProtKB-UniRule"/>
</dbReference>
<accession>A0A9P8A2W1</accession>
<keyword evidence="4 5" id="KW-0862">Zinc</keyword>
<dbReference type="PANTHER" id="PTHR12930">
    <property type="entry name" value="ZINC FINGER PROTEIN 183"/>
    <property type="match status" value="1"/>
</dbReference>
<feature type="compositionally biased region" description="Acidic residues" evidence="7">
    <location>
        <begin position="396"/>
        <end position="405"/>
    </location>
</feature>
<gene>
    <name evidence="10" type="ORF">KVV02_002292</name>
</gene>
<evidence type="ECO:0000256" key="5">
    <source>
        <dbReference type="PROSITE-ProRule" id="PRU00723"/>
    </source>
</evidence>
<dbReference type="InterPro" id="IPR036855">
    <property type="entry name" value="Znf_CCCH_sf"/>
</dbReference>
<evidence type="ECO:0000256" key="2">
    <source>
        <dbReference type="ARBA" id="ARBA00022723"/>
    </source>
</evidence>
<feature type="compositionally biased region" description="Polar residues" evidence="7">
    <location>
        <begin position="77"/>
        <end position="95"/>
    </location>
</feature>
<feature type="region of interest" description="Disordered" evidence="7">
    <location>
        <begin position="344"/>
        <end position="405"/>
    </location>
</feature>
<evidence type="ECO:0000313" key="11">
    <source>
        <dbReference type="Proteomes" id="UP000717515"/>
    </source>
</evidence>
<comment type="function">
    <text evidence="6">Involved in pre-mRNA splicing.</text>
</comment>
<dbReference type="GO" id="GO:0005684">
    <property type="term" value="C:U2-type spliceosomal complex"/>
    <property type="evidence" value="ECO:0007669"/>
    <property type="project" value="TreeGrafter"/>
</dbReference>
<evidence type="ECO:0000313" key="10">
    <source>
        <dbReference type="EMBL" id="KAG9323313.1"/>
    </source>
</evidence>
<dbReference type="InterPro" id="IPR001841">
    <property type="entry name" value="Znf_RING"/>
</dbReference>
<dbReference type="PANTHER" id="PTHR12930:SF0">
    <property type="entry name" value="RING FINGER PROTEIN 113B"/>
    <property type="match status" value="1"/>
</dbReference>
<evidence type="ECO:0000259" key="8">
    <source>
        <dbReference type="PROSITE" id="PS50089"/>
    </source>
</evidence>
<dbReference type="SMART" id="SM00356">
    <property type="entry name" value="ZnF_C3H1"/>
    <property type="match status" value="1"/>
</dbReference>
<feature type="domain" description="C3H1-type" evidence="9">
    <location>
        <begin position="202"/>
        <end position="230"/>
    </location>
</feature>
<dbReference type="AlphaFoldDB" id="A0A9P8A2W1"/>
<dbReference type="Pfam" id="PF13923">
    <property type="entry name" value="zf-C3HC4_2"/>
    <property type="match status" value="1"/>
</dbReference>
<dbReference type="SMART" id="SM00184">
    <property type="entry name" value="RING"/>
    <property type="match status" value="1"/>
</dbReference>
<feature type="compositionally biased region" description="Basic residues" evidence="7">
    <location>
        <begin position="24"/>
        <end position="36"/>
    </location>
</feature>
<dbReference type="EMBL" id="JAIFTL010000107">
    <property type="protein sequence ID" value="KAG9323313.1"/>
    <property type="molecule type" value="Genomic_DNA"/>
</dbReference>
<sequence length="405" mass="43997">MRNLNFGMSEPTTSTSPAPNVPFFKKRSQGKNVRKRNLSDDESDPLSATSASSEPSSNLNHTALSSVSKKRSAKRAPQTSHADILQASSTSSANRLASKEDGDDKSVGVSYKATLEGNIRIDDATRTHEIDTAHDRDAQAVIDRHMRAVENGLDESTGQDDGLYKGMAGYKSHIQKSEVTNSKIKIGPMRASSNIRVTNRFDYQPDICKDYKETGFCGYGDSCIYMHDRGDYKAGWQLDQEWEAEQRAKKLALIEGLDDDAESSSDDDDEVPFACLICREEFKHPVVTKCNHYFCEKCALTRYKKSAKCAACQTPTGGIFNTVSKDFLKKVAERKAKIEEAARRRDEDDVAAAAAAAGESTGGIAAPADEKDTGMVEDLSVVGMGGAPNLLGGGSDDSDDDDDSD</sequence>
<keyword evidence="6" id="KW-0238">DNA-binding</keyword>
<dbReference type="GO" id="GO:0034247">
    <property type="term" value="P:snoRNA splicing"/>
    <property type="evidence" value="ECO:0007669"/>
    <property type="project" value="TreeGrafter"/>
</dbReference>
<comment type="similarity">
    <text evidence="1 6">Belongs to the CWC24 family.</text>
</comment>
<dbReference type="GO" id="GO:0008270">
    <property type="term" value="F:zinc ion binding"/>
    <property type="evidence" value="ECO:0007669"/>
    <property type="project" value="UniProtKB-KW"/>
</dbReference>
<feature type="compositionally biased region" description="Gly residues" evidence="7">
    <location>
        <begin position="383"/>
        <end position="395"/>
    </location>
</feature>
<feature type="compositionally biased region" description="Basic and acidic residues" evidence="7">
    <location>
        <begin position="97"/>
        <end position="106"/>
    </location>
</feature>
<evidence type="ECO:0000256" key="6">
    <source>
        <dbReference type="RuleBase" id="RU367110"/>
    </source>
</evidence>
<dbReference type="InterPro" id="IPR017907">
    <property type="entry name" value="Znf_RING_CS"/>
</dbReference>
<dbReference type="SUPFAM" id="SSF90229">
    <property type="entry name" value="CCCH zinc finger"/>
    <property type="match status" value="1"/>
</dbReference>
<protein>
    <recommendedName>
        <fullName evidence="6">Pre-mRNA-splicing factor CWC24</fullName>
    </recommendedName>
</protein>
<keyword evidence="3 5" id="KW-0863">Zinc-finger</keyword>
<feature type="compositionally biased region" description="Low complexity" evidence="7">
    <location>
        <begin position="45"/>
        <end position="60"/>
    </location>
</feature>
<organism evidence="10 11">
    <name type="scientific">Mortierella alpina</name>
    <name type="common">Oleaginous fungus</name>
    <name type="synonym">Mortierella renispora</name>
    <dbReference type="NCBI Taxonomy" id="64518"/>
    <lineage>
        <taxon>Eukaryota</taxon>
        <taxon>Fungi</taxon>
        <taxon>Fungi incertae sedis</taxon>
        <taxon>Mucoromycota</taxon>
        <taxon>Mortierellomycotina</taxon>
        <taxon>Mortierellomycetes</taxon>
        <taxon>Mortierellales</taxon>
        <taxon>Mortierellaceae</taxon>
        <taxon>Mortierella</taxon>
    </lineage>
</organism>
<dbReference type="PROSITE" id="PS50103">
    <property type="entry name" value="ZF_C3H1"/>
    <property type="match status" value="1"/>
</dbReference>
<dbReference type="Gene3D" id="3.30.40.10">
    <property type="entry name" value="Zinc/RING finger domain, C3HC4 (zinc finger)"/>
    <property type="match status" value="1"/>
</dbReference>
<dbReference type="InterPro" id="IPR013083">
    <property type="entry name" value="Znf_RING/FYVE/PHD"/>
</dbReference>
<comment type="caution">
    <text evidence="10">The sequence shown here is derived from an EMBL/GenBank/DDBJ whole genome shotgun (WGS) entry which is preliminary data.</text>
</comment>
<feature type="domain" description="RING-type" evidence="8">
    <location>
        <begin position="275"/>
        <end position="313"/>
    </location>
</feature>
<dbReference type="PROSITE" id="PS00518">
    <property type="entry name" value="ZF_RING_1"/>
    <property type="match status" value="1"/>
</dbReference>
<feature type="zinc finger region" description="C3H1-type" evidence="5">
    <location>
        <begin position="202"/>
        <end position="230"/>
    </location>
</feature>
<reference evidence="10" key="1">
    <citation type="submission" date="2021-07" db="EMBL/GenBank/DDBJ databases">
        <title>Draft genome of Mortierella alpina, strain LL118, isolated from an aspen leaf litter sample.</title>
        <authorList>
            <person name="Yang S."/>
            <person name="Vinatzer B.A."/>
        </authorList>
    </citation>
    <scope>NUCLEOTIDE SEQUENCE</scope>
    <source>
        <strain evidence="10">LL118</strain>
    </source>
</reference>
<feature type="region of interest" description="Disordered" evidence="7">
    <location>
        <begin position="1"/>
        <end position="109"/>
    </location>
</feature>
<dbReference type="Pfam" id="PF00642">
    <property type="entry name" value="zf-CCCH"/>
    <property type="match status" value="1"/>
</dbReference>
<dbReference type="InterPro" id="IPR039971">
    <property type="entry name" value="CWC24-like"/>
</dbReference>
<dbReference type="Proteomes" id="UP000717515">
    <property type="component" value="Unassembled WGS sequence"/>
</dbReference>
<evidence type="ECO:0000256" key="3">
    <source>
        <dbReference type="ARBA" id="ARBA00022771"/>
    </source>
</evidence>
<comment type="subcellular location">
    <subcellularLocation>
        <location evidence="6">Nucleus</location>
    </subcellularLocation>
</comment>
<keyword evidence="6" id="KW-0747">Spliceosome</keyword>
<keyword evidence="6" id="KW-0507">mRNA processing</keyword>
<dbReference type="Gene3D" id="4.10.1000.10">
    <property type="entry name" value="Zinc finger, CCCH-type"/>
    <property type="match status" value="1"/>
</dbReference>
<dbReference type="SUPFAM" id="SSF57850">
    <property type="entry name" value="RING/U-box"/>
    <property type="match status" value="1"/>
</dbReference>
<dbReference type="InterPro" id="IPR000571">
    <property type="entry name" value="Znf_CCCH"/>
</dbReference>
<name>A0A9P8A2W1_MORAP</name>
<evidence type="ECO:0000259" key="9">
    <source>
        <dbReference type="PROSITE" id="PS50103"/>
    </source>
</evidence>
<evidence type="ECO:0000256" key="1">
    <source>
        <dbReference type="ARBA" id="ARBA00009161"/>
    </source>
</evidence>
<dbReference type="PROSITE" id="PS50089">
    <property type="entry name" value="ZF_RING_2"/>
    <property type="match status" value="1"/>
</dbReference>
<keyword evidence="6" id="KW-0539">Nucleus</keyword>